<accession>A0A9W9SE37</accession>
<reference evidence="2" key="1">
    <citation type="submission" date="2022-12" db="EMBL/GenBank/DDBJ databases">
        <authorList>
            <person name="Petersen C."/>
        </authorList>
    </citation>
    <scope>NUCLEOTIDE SEQUENCE</scope>
    <source>
        <strain evidence="2">IBT 29677</strain>
    </source>
</reference>
<dbReference type="GeneID" id="81377429"/>
<dbReference type="OrthoDB" id="9991317at2759"/>
<sequence length="95" mass="10614">MRIWVNKDVRLRDEGIHIAGGFHIAGVSHVISTLWKMSDEISSELAGAFYANIRQNGQDSLDMDRAPYALHDVVGAMRREGVHPMLWGAFIHSSP</sequence>
<evidence type="ECO:0000259" key="1">
    <source>
        <dbReference type="Pfam" id="PF12770"/>
    </source>
</evidence>
<evidence type="ECO:0000313" key="3">
    <source>
        <dbReference type="Proteomes" id="UP001147747"/>
    </source>
</evidence>
<comment type="caution">
    <text evidence="2">The sequence shown here is derived from an EMBL/GenBank/DDBJ whole genome shotgun (WGS) entry which is preliminary data.</text>
</comment>
<feature type="domain" description="CHAT" evidence="1">
    <location>
        <begin position="12"/>
        <end position="93"/>
    </location>
</feature>
<dbReference type="AlphaFoldDB" id="A0A9W9SE37"/>
<proteinExistence type="predicted"/>
<evidence type="ECO:0000313" key="2">
    <source>
        <dbReference type="EMBL" id="KAJ5376926.1"/>
    </source>
</evidence>
<reference evidence="2" key="2">
    <citation type="journal article" date="2023" name="IMA Fungus">
        <title>Comparative genomic study of the Penicillium genus elucidates a diverse pangenome and 15 lateral gene transfer events.</title>
        <authorList>
            <person name="Petersen C."/>
            <person name="Sorensen T."/>
            <person name="Nielsen M.R."/>
            <person name="Sondergaard T.E."/>
            <person name="Sorensen J.L."/>
            <person name="Fitzpatrick D.A."/>
            <person name="Frisvad J.C."/>
            <person name="Nielsen K.L."/>
        </authorList>
    </citation>
    <scope>NUCLEOTIDE SEQUENCE</scope>
    <source>
        <strain evidence="2">IBT 29677</strain>
    </source>
</reference>
<name>A0A9W9SE37_9EURO</name>
<keyword evidence="3" id="KW-1185">Reference proteome</keyword>
<protein>
    <recommendedName>
        <fullName evidence="1">CHAT domain-containing protein</fullName>
    </recommendedName>
</protein>
<gene>
    <name evidence="2" type="ORF">N7509_013812</name>
</gene>
<dbReference type="InterPro" id="IPR024983">
    <property type="entry name" value="CHAT_dom"/>
</dbReference>
<dbReference type="RefSeq" id="XP_056481956.1">
    <property type="nucleotide sequence ID" value="XM_056638449.1"/>
</dbReference>
<dbReference type="Proteomes" id="UP001147747">
    <property type="component" value="Unassembled WGS sequence"/>
</dbReference>
<dbReference type="EMBL" id="JAPZBU010000012">
    <property type="protein sequence ID" value="KAJ5376926.1"/>
    <property type="molecule type" value="Genomic_DNA"/>
</dbReference>
<organism evidence="2 3">
    <name type="scientific">Penicillium cosmopolitanum</name>
    <dbReference type="NCBI Taxonomy" id="1131564"/>
    <lineage>
        <taxon>Eukaryota</taxon>
        <taxon>Fungi</taxon>
        <taxon>Dikarya</taxon>
        <taxon>Ascomycota</taxon>
        <taxon>Pezizomycotina</taxon>
        <taxon>Eurotiomycetes</taxon>
        <taxon>Eurotiomycetidae</taxon>
        <taxon>Eurotiales</taxon>
        <taxon>Aspergillaceae</taxon>
        <taxon>Penicillium</taxon>
    </lineage>
</organism>
<dbReference type="Pfam" id="PF12770">
    <property type="entry name" value="CHAT"/>
    <property type="match status" value="1"/>
</dbReference>